<organism evidence="7 8">
    <name type="scientific">Heterorhabditis bacteriophora</name>
    <name type="common">Entomopathogenic nematode worm</name>
    <dbReference type="NCBI Taxonomy" id="37862"/>
    <lineage>
        <taxon>Eukaryota</taxon>
        <taxon>Metazoa</taxon>
        <taxon>Ecdysozoa</taxon>
        <taxon>Nematoda</taxon>
        <taxon>Chromadorea</taxon>
        <taxon>Rhabditida</taxon>
        <taxon>Rhabditina</taxon>
        <taxon>Rhabditomorpha</taxon>
        <taxon>Strongyloidea</taxon>
        <taxon>Heterorhabditidae</taxon>
        <taxon>Heterorhabditis</taxon>
    </lineage>
</organism>
<evidence type="ECO:0000256" key="3">
    <source>
        <dbReference type="ARBA" id="ARBA00022824"/>
    </source>
</evidence>
<comment type="subcellular location">
    <subcellularLocation>
        <location evidence="1">Endoplasmic reticulum</location>
    </subcellularLocation>
</comment>
<dbReference type="InterPro" id="IPR011990">
    <property type="entry name" value="TPR-like_helical_dom_sf"/>
</dbReference>
<dbReference type="GO" id="GO:0051087">
    <property type="term" value="F:protein-folding chaperone binding"/>
    <property type="evidence" value="ECO:0007669"/>
    <property type="project" value="TreeGrafter"/>
</dbReference>
<dbReference type="InterPro" id="IPR018485">
    <property type="entry name" value="FGGY_C"/>
</dbReference>
<dbReference type="PRINTS" id="PR00625">
    <property type="entry name" value="JDOMAIN"/>
</dbReference>
<dbReference type="InterPro" id="IPR051727">
    <property type="entry name" value="DnaJ_C3_Co-chaperones"/>
</dbReference>
<keyword evidence="5" id="KW-0472">Membrane</keyword>
<reference evidence="8" key="1">
    <citation type="submission" date="2016-11" db="UniProtKB">
        <authorList>
            <consortium name="WormBaseParasite"/>
        </authorList>
    </citation>
    <scope>IDENTIFICATION</scope>
</reference>
<dbReference type="PROSITE" id="PS50005">
    <property type="entry name" value="TPR"/>
    <property type="match status" value="3"/>
</dbReference>
<feature type="repeat" description="TPR" evidence="4">
    <location>
        <begin position="28"/>
        <end position="61"/>
    </location>
</feature>
<dbReference type="PROSITE" id="PS50076">
    <property type="entry name" value="DNAJ_2"/>
    <property type="match status" value="1"/>
</dbReference>
<keyword evidence="7" id="KW-1185">Reference proteome</keyword>
<dbReference type="CDD" id="cd06257">
    <property type="entry name" value="DnaJ"/>
    <property type="match status" value="1"/>
</dbReference>
<keyword evidence="5" id="KW-0812">Transmembrane</keyword>
<keyword evidence="3" id="KW-0256">Endoplasmic reticulum</keyword>
<dbReference type="InterPro" id="IPR001623">
    <property type="entry name" value="DnaJ_domain"/>
</dbReference>
<feature type="repeat" description="TPR" evidence="4">
    <location>
        <begin position="210"/>
        <end position="243"/>
    </location>
</feature>
<proteinExistence type="predicted"/>
<dbReference type="Proteomes" id="UP000095283">
    <property type="component" value="Unplaced"/>
</dbReference>
<dbReference type="PANTHER" id="PTHR44140:SF2">
    <property type="entry name" value="LD25575P"/>
    <property type="match status" value="1"/>
</dbReference>
<dbReference type="GO" id="GO:0016301">
    <property type="term" value="F:kinase activity"/>
    <property type="evidence" value="ECO:0007669"/>
    <property type="project" value="InterPro"/>
</dbReference>
<dbReference type="GO" id="GO:0034975">
    <property type="term" value="P:protein folding in endoplasmic reticulum"/>
    <property type="evidence" value="ECO:0007669"/>
    <property type="project" value="TreeGrafter"/>
</dbReference>
<keyword evidence="5" id="KW-1133">Transmembrane helix</keyword>
<dbReference type="InterPro" id="IPR018484">
    <property type="entry name" value="FGGY_N"/>
</dbReference>
<evidence type="ECO:0000259" key="6">
    <source>
        <dbReference type="PROSITE" id="PS50076"/>
    </source>
</evidence>
<dbReference type="SUPFAM" id="SSF53067">
    <property type="entry name" value="Actin-like ATPase domain"/>
    <property type="match status" value="2"/>
</dbReference>
<dbReference type="InterPro" id="IPR036869">
    <property type="entry name" value="J_dom_sf"/>
</dbReference>
<dbReference type="InterPro" id="IPR043129">
    <property type="entry name" value="ATPase_NBD"/>
</dbReference>
<dbReference type="GO" id="GO:0051787">
    <property type="term" value="F:misfolded protein binding"/>
    <property type="evidence" value="ECO:0007669"/>
    <property type="project" value="TreeGrafter"/>
</dbReference>
<protein>
    <submittedName>
        <fullName evidence="8">J domain-containing protein</fullName>
    </submittedName>
</protein>
<dbReference type="Pfam" id="PF13431">
    <property type="entry name" value="TPR_17"/>
    <property type="match status" value="1"/>
</dbReference>
<dbReference type="Gene3D" id="1.10.287.110">
    <property type="entry name" value="DnaJ domain"/>
    <property type="match status" value="1"/>
</dbReference>
<evidence type="ECO:0000256" key="5">
    <source>
        <dbReference type="SAM" id="Phobius"/>
    </source>
</evidence>
<accession>A0A1I7XUX8</accession>
<feature type="transmembrane region" description="Helical" evidence="5">
    <location>
        <begin position="307"/>
        <end position="328"/>
    </location>
</feature>
<dbReference type="SMART" id="SM00028">
    <property type="entry name" value="TPR"/>
    <property type="match status" value="5"/>
</dbReference>
<dbReference type="Pfam" id="PF00226">
    <property type="entry name" value="DnaJ"/>
    <property type="match status" value="1"/>
</dbReference>
<dbReference type="AlphaFoldDB" id="A0A1I7XUX8"/>
<keyword evidence="2" id="KW-0732">Signal</keyword>
<dbReference type="Pfam" id="PF13181">
    <property type="entry name" value="TPR_8"/>
    <property type="match status" value="1"/>
</dbReference>
<dbReference type="Gene3D" id="3.30.420.40">
    <property type="match status" value="3"/>
</dbReference>
<dbReference type="SMART" id="SM00271">
    <property type="entry name" value="DnaJ"/>
    <property type="match status" value="1"/>
</dbReference>
<evidence type="ECO:0000313" key="8">
    <source>
        <dbReference type="WBParaSite" id="Hba_21331"/>
    </source>
</evidence>
<dbReference type="Gene3D" id="1.25.40.10">
    <property type="entry name" value="Tetratricopeptide repeat domain"/>
    <property type="match status" value="1"/>
</dbReference>
<feature type="repeat" description="TPR" evidence="4">
    <location>
        <begin position="96"/>
        <end position="129"/>
    </location>
</feature>
<dbReference type="InterPro" id="IPR019734">
    <property type="entry name" value="TPR_rpt"/>
</dbReference>
<feature type="domain" description="J" evidence="6">
    <location>
        <begin position="393"/>
        <end position="461"/>
    </location>
</feature>
<sequence>MLEIFIQCLCINLISLYLACVYANNQEINKHLELGKQFLAKAQFADALTHYHAAIELDPTNYQTLYRRATVYLAMGKSKAAIPDLDRVVELKHDFTAARVQRGNVLLKQGDIDGAENDFNAVLSVEPSNSEVMAKIDLIADLRQYVHQAKMFYQHSDLKSAEYYLNKALEQMVWDASLYRMRAKCLEARGEVRKAIADMRTLTKLVADSTDAFLEISQMYYGIGDVEESLSQIRECLKLNPDHKECFPFYKRVKKLAKMREAIADFSQREQWTSCLEKGQQILKFEKDVVNIQLDVFRQTCKCNKEVSNLSTTIIFLFSIYIYIYIYIYSLQVVCGKNLDLTAIKFRTYYVNLNCILAIEDYQTAHQAHEDSRRAREGLERAQKLKKQAGRRDYYKILGVKRNANKREIKKAYLKLARKWHPDNFSDESEKKKAEAKFVDIAAAKEVLFDDEKRQQFDQGIDPLDPEAQQQGGHHHHHGLVIICYCDYIPAEPVDIIAVYVVRRIWKMRYIVSVDIGTTIIRSSLYDEKCNLVVGCEEKMDIEISGEEKLELQVEIDPDLLFEQFIRVVSTVLRNCSSTDDVSLSLCMQRNSFVCWHNYPTDMKRSGFSPEDVVFLLLRSTGRTLHKIVCWNDTRAKDACIGWNNSLTVKILNSFGAILYFFTRQPRFMAARVLKFLSAMVSHRLMVTIQKSHEMTKLLEQGNLAFGCLETWLLMRLTEGSKIVADVSNASSTGMFDPYINDYNHSILRLIGFPRELLPPLVDCGSTKPIAVLNEDLFGRRIPIWAVLADQQSALFGSGCWEKLDVKISLGTGTFVDLNTGDTPHASMNGLYPLVGWRVNGKSTFVAEGNDHNTAAVLLWAQSIGFPYTSRYFLNRLAFRVRAILESIVFRVYQIFETMRKEVQMCDKPKIRICGGVAANDFVCQSIANLIGCSIERLSQGGLVASRGAALVAGLVQGMWCESELPSMINIDHVFDPAEEERLDLLRSFQLWLKAVQRYRLQPQRHLLPLKVIYNKDVIGAYKNGTVELYKF</sequence>
<dbReference type="SUPFAM" id="SSF48452">
    <property type="entry name" value="TPR-like"/>
    <property type="match status" value="1"/>
</dbReference>
<dbReference type="Pfam" id="PF02782">
    <property type="entry name" value="FGGY_C"/>
    <property type="match status" value="1"/>
</dbReference>
<dbReference type="WBParaSite" id="Hba_21331">
    <property type="protein sequence ID" value="Hba_21331"/>
    <property type="gene ID" value="Hba_21331"/>
</dbReference>
<evidence type="ECO:0000313" key="7">
    <source>
        <dbReference type="Proteomes" id="UP000095283"/>
    </source>
</evidence>
<dbReference type="PANTHER" id="PTHR44140">
    <property type="entry name" value="LD25575P"/>
    <property type="match status" value="1"/>
</dbReference>
<name>A0A1I7XUX8_HETBA</name>
<evidence type="ECO:0000256" key="4">
    <source>
        <dbReference type="PROSITE-ProRule" id="PRU00339"/>
    </source>
</evidence>
<dbReference type="Pfam" id="PF00370">
    <property type="entry name" value="FGGY_N"/>
    <property type="match status" value="1"/>
</dbReference>
<keyword evidence="4" id="KW-0802">TPR repeat</keyword>
<dbReference type="GO" id="GO:0005975">
    <property type="term" value="P:carbohydrate metabolic process"/>
    <property type="evidence" value="ECO:0007669"/>
    <property type="project" value="InterPro"/>
</dbReference>
<dbReference type="GO" id="GO:0005783">
    <property type="term" value="C:endoplasmic reticulum"/>
    <property type="evidence" value="ECO:0007669"/>
    <property type="project" value="UniProtKB-SubCell"/>
</dbReference>
<evidence type="ECO:0000256" key="2">
    <source>
        <dbReference type="ARBA" id="ARBA00022729"/>
    </source>
</evidence>
<evidence type="ECO:0000256" key="1">
    <source>
        <dbReference type="ARBA" id="ARBA00004240"/>
    </source>
</evidence>